<dbReference type="InterPro" id="IPR036623">
    <property type="entry name" value="Hemimethylated_DNA-bd_sf"/>
</dbReference>
<dbReference type="EMBL" id="JASFZW010000013">
    <property type="protein sequence ID" value="KAK2075739.1"/>
    <property type="molecule type" value="Genomic_DNA"/>
</dbReference>
<organism evidence="2 3">
    <name type="scientific">Prototheca wickerhamii</name>
    <dbReference type="NCBI Taxonomy" id="3111"/>
    <lineage>
        <taxon>Eukaryota</taxon>
        <taxon>Viridiplantae</taxon>
        <taxon>Chlorophyta</taxon>
        <taxon>core chlorophytes</taxon>
        <taxon>Trebouxiophyceae</taxon>
        <taxon>Chlorellales</taxon>
        <taxon>Chlorellaceae</taxon>
        <taxon>Prototheca</taxon>
    </lineage>
</organism>
<feature type="domain" description="Hemimethylated DNA-binding" evidence="1">
    <location>
        <begin position="106"/>
        <end position="219"/>
    </location>
</feature>
<keyword evidence="3" id="KW-1185">Reference proteome</keyword>
<name>A0AAD9ID62_PROWI</name>
<dbReference type="Gene3D" id="2.30.30.390">
    <property type="entry name" value="Hemimethylated DNA-binding domain"/>
    <property type="match status" value="1"/>
</dbReference>
<dbReference type="Proteomes" id="UP001255856">
    <property type="component" value="Unassembled WGS sequence"/>
</dbReference>
<dbReference type="PANTHER" id="PTHR48439:SF1">
    <property type="entry name" value="HEMIMETHYLATED DNA-BINDING DOMAIN-CONTAINING PROTEIN"/>
    <property type="match status" value="1"/>
</dbReference>
<gene>
    <name evidence="2" type="ORF">QBZ16_001480</name>
</gene>
<evidence type="ECO:0000259" key="1">
    <source>
        <dbReference type="SMART" id="SM00992"/>
    </source>
</evidence>
<dbReference type="GO" id="GO:0003677">
    <property type="term" value="F:DNA binding"/>
    <property type="evidence" value="ECO:0007669"/>
    <property type="project" value="InterPro"/>
</dbReference>
<dbReference type="SUPFAM" id="SSF141255">
    <property type="entry name" value="YccV-like"/>
    <property type="match status" value="1"/>
</dbReference>
<dbReference type="NCBIfam" id="TIGR02097">
    <property type="entry name" value="yccV"/>
    <property type="match status" value="1"/>
</dbReference>
<dbReference type="PANTHER" id="PTHR48439">
    <property type="entry name" value="HEMIMETHYLATED DNA-BINDING DOMAIN-CONTAINING PROTEIN"/>
    <property type="match status" value="1"/>
</dbReference>
<accession>A0AAD9ID62</accession>
<reference evidence="2" key="1">
    <citation type="submission" date="2021-01" db="EMBL/GenBank/DDBJ databases">
        <authorList>
            <person name="Eckstrom K.M.E."/>
        </authorList>
    </citation>
    <scope>NUCLEOTIDE SEQUENCE</scope>
    <source>
        <strain evidence="2">UVCC 0001</strain>
    </source>
</reference>
<proteinExistence type="predicted"/>
<comment type="caution">
    <text evidence="2">The sequence shown here is derived from an EMBL/GenBank/DDBJ whole genome shotgun (WGS) entry which is preliminary data.</text>
</comment>
<evidence type="ECO:0000313" key="2">
    <source>
        <dbReference type="EMBL" id="KAK2075739.1"/>
    </source>
</evidence>
<evidence type="ECO:0000313" key="3">
    <source>
        <dbReference type="Proteomes" id="UP001255856"/>
    </source>
</evidence>
<dbReference type="InterPro" id="IPR011722">
    <property type="entry name" value="Hemimethylated_DNA-bd_dom"/>
</dbReference>
<dbReference type="Pfam" id="PF08755">
    <property type="entry name" value="YccV-like"/>
    <property type="match status" value="1"/>
</dbReference>
<dbReference type="InterPro" id="IPR053189">
    <property type="entry name" value="Clp_protease_adapter_ClpF"/>
</dbReference>
<protein>
    <recommendedName>
        <fullName evidence="1">Hemimethylated DNA-binding domain-containing protein</fullName>
    </recommendedName>
</protein>
<sequence length="276" mass="30797">MADRRVAVRAYRSLLKWARAHRDIPFAVRESDARLLVPEAADIGSLEDAASVVELTRLAFRYEAAVQDRSGRVDRALSALRTLHDEYGPALRRVREARELHAACGVSTFVPGTVIRHARFKYRGVIYGWDPVCERDAVWCAAAGVRPDQPFYYVLPDEGDSLRLLGGVRISKYVAHENVVPLSRTADPGDQPPPNRLKHRALDHYFEGYSPRQGAYVPNKRLRYEYPGEYGSVLESREPMGDDSNILVGLDDDGHNLAAERASAAVERAGSDESKP</sequence>
<dbReference type="SMART" id="SM00992">
    <property type="entry name" value="YccV-like"/>
    <property type="match status" value="1"/>
</dbReference>
<dbReference type="AlphaFoldDB" id="A0AAD9ID62"/>